<dbReference type="KEGG" id="lmok:CQ02_02385"/>
<evidence type="ECO:0000313" key="8">
    <source>
        <dbReference type="EMBL" id="RKA06984.1"/>
    </source>
</evidence>
<dbReference type="EMBL" id="AABBZO010000009">
    <property type="protein sequence ID" value="EAG4462500.1"/>
    <property type="molecule type" value="Genomic_DNA"/>
</dbReference>
<evidence type="ECO:0000313" key="6">
    <source>
        <dbReference type="EMBL" id="EDO0986514.1"/>
    </source>
</evidence>
<keyword evidence="1" id="KW-0812">Transmembrane</keyword>
<reference evidence="4 12" key="3">
    <citation type="submission" date="2019-04" db="EMBL/GenBank/DDBJ databases">
        <authorList>
            <consortium name="GenomeTrakr network: Whole genome sequencing for foodborne pathogen traceback"/>
        </authorList>
    </citation>
    <scope>NUCLEOTIDE SEQUENCE [LARGE SCALE GENOMIC DNA]</scope>
    <source>
        <strain evidence="4 12">CFSAN072474</strain>
    </source>
</reference>
<dbReference type="AlphaFoldDB" id="A0A0B8RHX3"/>
<dbReference type="Proteomes" id="UP000365297">
    <property type="component" value="Unassembled WGS sequence"/>
</dbReference>
<reference evidence="7" key="2">
    <citation type="journal article" date="2018" name="Genome Biol.">
        <title>SKESA: strategic k-mer extension for scrupulous assemblies.</title>
        <authorList>
            <person name="Souvorov A."/>
            <person name="Agarwala R."/>
            <person name="Lipman D.J."/>
        </authorList>
    </citation>
    <scope>NUCLEOTIDE SEQUENCE [LARGE SCALE GENOMIC DNA]</scope>
    <source>
        <strain evidence="7">09CEB371LM</strain>
    </source>
</reference>
<dbReference type="Proteomes" id="UP000467536">
    <property type="component" value="Unassembled WGS sequence"/>
</dbReference>
<protein>
    <submittedName>
        <fullName evidence="5">Uncharacterized protein</fullName>
    </submittedName>
</protein>
<dbReference type="EMBL" id="AABGUK010000001">
    <property type="protein sequence ID" value="EAH4241223.1"/>
    <property type="molecule type" value="Genomic_DNA"/>
</dbReference>
<evidence type="ECO:0000313" key="13">
    <source>
        <dbReference type="Proteomes" id="UP000527632"/>
    </source>
</evidence>
<gene>
    <name evidence="2" type="ORF">ARY78_12095</name>
    <name evidence="3" type="ORF">CA369_09400</name>
    <name evidence="4" type="ORF">CW845_11365</name>
    <name evidence="8" type="ORF">DYZ80_02196</name>
    <name evidence="5" type="ORF">E5F58_04305</name>
    <name evidence="6" type="ORF">FV747_10985</name>
    <name evidence="7" type="ORF">GHH22_09890</name>
</gene>
<accession>A0A0B8RHX3</accession>
<organism evidence="5 13">
    <name type="scientific">Listeria monocytogenes</name>
    <dbReference type="NCBI Taxonomy" id="1639"/>
    <lineage>
        <taxon>Bacteria</taxon>
        <taxon>Bacillati</taxon>
        <taxon>Bacillota</taxon>
        <taxon>Bacilli</taxon>
        <taxon>Bacillales</taxon>
        <taxon>Listeriaceae</taxon>
        <taxon>Listeria</taxon>
    </lineage>
</organism>
<reference evidence="6 11" key="5">
    <citation type="submission" date="2019-08" db="EMBL/GenBank/DDBJ databases">
        <authorList>
            <person name="Ashton P.M."/>
            <person name="Dallman T."/>
            <person name="Nair S."/>
            <person name="De Pinna E."/>
            <person name="Peters T."/>
            <person name="Grant K."/>
        </authorList>
    </citation>
    <scope>NUCLEOTIDE SEQUENCE [LARGE SCALE GENOMIC DNA]</scope>
    <source>
        <strain evidence="6 11">788324</strain>
    </source>
</reference>
<dbReference type="Proteomes" id="UP000840039">
    <property type="component" value="Unassembled WGS sequence"/>
</dbReference>
<dbReference type="EMBL" id="AANEHK010000009">
    <property type="protein sequence ID" value="EDO0986514.1"/>
    <property type="molecule type" value="Genomic_DNA"/>
</dbReference>
<feature type="transmembrane region" description="Helical" evidence="1">
    <location>
        <begin position="61"/>
        <end position="78"/>
    </location>
</feature>
<reference evidence="7" key="6">
    <citation type="submission" date="2019-10" db="EMBL/GenBank/DDBJ databases">
        <authorList>
            <consortium name="NCBI Pathogen Detection Project"/>
        </authorList>
    </citation>
    <scope>NUCLEOTIDE SEQUENCE</scope>
    <source>
        <strain evidence="7">09CEB371LM</strain>
    </source>
</reference>
<keyword evidence="1" id="KW-1133">Transmembrane helix</keyword>
<proteinExistence type="predicted"/>
<evidence type="ECO:0000313" key="10">
    <source>
        <dbReference type="Proteomes" id="UP000365297"/>
    </source>
</evidence>
<evidence type="ECO:0000313" key="7">
    <source>
        <dbReference type="EMBL" id="HAA8053464.1"/>
    </source>
</evidence>
<feature type="transmembrane region" description="Helical" evidence="1">
    <location>
        <begin position="36"/>
        <end position="55"/>
    </location>
</feature>
<evidence type="ECO:0000256" key="1">
    <source>
        <dbReference type="SAM" id="Phobius"/>
    </source>
</evidence>
<evidence type="ECO:0000313" key="2">
    <source>
        <dbReference type="EMBL" id="EAC5551171.1"/>
    </source>
</evidence>
<evidence type="ECO:0000313" key="9">
    <source>
        <dbReference type="Proteomes" id="UP000272537"/>
    </source>
</evidence>
<reference evidence="8 9" key="1">
    <citation type="journal article" date="2018" name="BMC Genomics">
        <title>Genes significantly associated with lineage II food isolates of Listeria monocytogenes.</title>
        <authorList>
            <person name="Pirone-Davies C."/>
            <person name="Chen Y."/>
            <person name="Pightling A."/>
            <person name="Ryan G."/>
            <person name="Wang Y."/>
            <person name="Yao K."/>
            <person name="Hoffmann M."/>
            <person name="Allard M.W."/>
        </authorList>
    </citation>
    <scope>NUCLEOTIDE SEQUENCE [LARGE SCALE GENOMIC DNA]</scope>
    <source>
        <strain evidence="8 9">PNUSAL000550</strain>
    </source>
</reference>
<evidence type="ECO:0000313" key="5">
    <source>
        <dbReference type="EMBL" id="EAH4241223.1"/>
    </source>
</evidence>
<evidence type="ECO:0000313" key="11">
    <source>
        <dbReference type="Proteomes" id="UP000467536"/>
    </source>
</evidence>
<dbReference type="EMBL" id="AAAIXK010000007">
    <property type="protein sequence ID" value="EAC5551171.1"/>
    <property type="molecule type" value="Genomic_DNA"/>
</dbReference>
<keyword evidence="1" id="KW-0472">Membrane</keyword>
<dbReference type="Proteomes" id="UP000528151">
    <property type="component" value="Unassembled WGS sequence"/>
</dbReference>
<dbReference type="Proteomes" id="UP000522199">
    <property type="component" value="Unassembled WGS sequence"/>
</dbReference>
<reference evidence="5 13" key="4">
    <citation type="submission" date="2019-04" db="EMBL/GenBank/DDBJ databases">
        <authorList>
            <consortium name="GenomeTrakr: Next Generation Sequencing Network for Food Pathogen Tracability"/>
        </authorList>
    </citation>
    <scope>NUCLEOTIDE SEQUENCE [LARGE SCALE GENOMIC DNA]</scope>
    <source>
        <strain evidence="3 14">CFSAN063727</strain>
        <strain evidence="2 10">FDA00007096</strain>
        <strain evidence="5 13">LS1344</strain>
    </source>
</reference>
<dbReference type="Proteomes" id="UP000527632">
    <property type="component" value="Unassembled WGS sequence"/>
</dbReference>
<dbReference type="EMBL" id="AABEKY010000006">
    <property type="protein sequence ID" value="EAG9388083.1"/>
    <property type="molecule type" value="Genomic_DNA"/>
</dbReference>
<dbReference type="EMBL" id="QXLS01000005">
    <property type="protein sequence ID" value="RKA06984.1"/>
    <property type="molecule type" value="Genomic_DNA"/>
</dbReference>
<feature type="transmembrane region" description="Helical" evidence="1">
    <location>
        <begin position="6"/>
        <end position="24"/>
    </location>
</feature>
<dbReference type="Proteomes" id="UP000272537">
    <property type="component" value="Unassembled WGS sequence"/>
</dbReference>
<dbReference type="RefSeq" id="WP_003741488.1">
    <property type="nucleotide sequence ID" value="NC_021825.2"/>
</dbReference>
<feature type="transmembrane region" description="Helical" evidence="1">
    <location>
        <begin position="90"/>
        <end position="117"/>
    </location>
</feature>
<evidence type="ECO:0000313" key="12">
    <source>
        <dbReference type="Proteomes" id="UP000522199"/>
    </source>
</evidence>
<evidence type="ECO:0000313" key="14">
    <source>
        <dbReference type="Proteomes" id="UP000528151"/>
    </source>
</evidence>
<sequence>MGFILNVLINFIAFVCFLVGGNAIKKEEQLMGKVIASLSIAGLAIVGTGLILSGVEELHTYMYIILVIEIVILFANVFMNYLSKFGKSEVLIGVCVLILTIFNLFTYITYVVLTFVFY</sequence>
<evidence type="ECO:0000313" key="4">
    <source>
        <dbReference type="EMBL" id="EAG9388083.1"/>
    </source>
</evidence>
<comment type="caution">
    <text evidence="5">The sequence shown here is derived from an EMBL/GenBank/DDBJ whole genome shotgun (WGS) entry which is preliminary data.</text>
</comment>
<name>A0A0B8RHX3_LISMN</name>
<evidence type="ECO:0000313" key="3">
    <source>
        <dbReference type="EMBL" id="EAG4462500.1"/>
    </source>
</evidence>
<dbReference type="EMBL" id="DAAEEB010000006">
    <property type="protein sequence ID" value="HAA8053464.1"/>
    <property type="molecule type" value="Genomic_DNA"/>
</dbReference>